<organism evidence="2 3">
    <name type="scientific">Streptomyces kasugaensis</name>
    <dbReference type="NCBI Taxonomy" id="1946"/>
    <lineage>
        <taxon>Bacteria</taxon>
        <taxon>Bacillati</taxon>
        <taxon>Actinomycetota</taxon>
        <taxon>Actinomycetes</taxon>
        <taxon>Kitasatosporales</taxon>
        <taxon>Streptomycetaceae</taxon>
        <taxon>Streptomyces</taxon>
    </lineage>
</organism>
<feature type="region of interest" description="Disordered" evidence="1">
    <location>
        <begin position="166"/>
        <end position="202"/>
    </location>
</feature>
<dbReference type="Proteomes" id="UP000292452">
    <property type="component" value="Unassembled WGS sequence"/>
</dbReference>
<comment type="caution">
    <text evidence="2">The sequence shown here is derived from an EMBL/GenBank/DDBJ whole genome shotgun (WGS) entry which is preliminary data.</text>
</comment>
<evidence type="ECO:0000256" key="1">
    <source>
        <dbReference type="SAM" id="MobiDB-lite"/>
    </source>
</evidence>
<evidence type="ECO:0000313" key="2">
    <source>
        <dbReference type="EMBL" id="TBO54876.1"/>
    </source>
</evidence>
<reference evidence="2 3" key="1">
    <citation type="submission" date="2019-02" db="EMBL/GenBank/DDBJ databases">
        <title>Draft Genome Sequence of Streptomyces sp. AM-2504, identified by 16S rRNA comparative analysis as a Streptomyces Kasugaensis strain.</title>
        <authorList>
            <person name="Napolioni V."/>
            <person name="Giuliodori A.M."/>
            <person name="Spurio R."/>
            <person name="Fabbretti A."/>
        </authorList>
    </citation>
    <scope>NUCLEOTIDE SEQUENCE [LARGE SCALE GENOMIC DNA]</scope>
    <source>
        <strain evidence="2 3">AM-2504</strain>
    </source>
</reference>
<keyword evidence="3" id="KW-1185">Reference proteome</keyword>
<name>A0A4Q9HJL8_STRKA</name>
<dbReference type="AlphaFoldDB" id="A0A4Q9HJL8"/>
<feature type="non-terminal residue" evidence="2">
    <location>
        <position position="487"/>
    </location>
</feature>
<accession>A0A4Q9HJL8</accession>
<evidence type="ECO:0000313" key="3">
    <source>
        <dbReference type="Proteomes" id="UP000292452"/>
    </source>
</evidence>
<feature type="compositionally biased region" description="Low complexity" evidence="1">
    <location>
        <begin position="191"/>
        <end position="202"/>
    </location>
</feature>
<proteinExistence type="predicted"/>
<sequence length="487" mass="52758">MASNTPALERVPSGEAADRVVQWWQDGADPLAPKGWLSLVDERSADGGRVSADGGQVLRAVHERVESSILLDATGLTAEELLRNVLAALAVDSSRYGGTRWISELRKQPAKRLVLIGHLHRMGRTRRSCEARRMWGGTLKALCSRKGLHVVAHVDTAAGLLDSRDAGIRLNGPAEPTDSRNRASHSEISRPEISPSEISPSEVPWPDELRALALAEPRQVPLRVWAALAEGWGLDSVTEAALDRLVDDHPQWLNRASGGVAFTDEGVAETLRQEASAETVTRVNRHMTTWLRSLSDEIRHPGGWAAGGPLGTYAAMGLAMHAARAEHDQKWTATTFDALVSDATLVAHIPQSSLMDAAHCAHNGVVGENNAAADAMYLWDYGVVPPAQGEWAAWLHLMATARGDTVFASGLPASGIRMPWRARWTRWRPPGGYHPAFLEPGTIGELVEVRWQGRPAVAGIGTPELTVGVWDARTGEPLAGTRQERED</sequence>
<dbReference type="EMBL" id="SIXH01000668">
    <property type="protein sequence ID" value="TBO54876.1"/>
    <property type="molecule type" value="Genomic_DNA"/>
</dbReference>
<feature type="compositionally biased region" description="Basic and acidic residues" evidence="1">
    <location>
        <begin position="177"/>
        <end position="190"/>
    </location>
</feature>
<gene>
    <name evidence="2" type="ORF">EYS09_36220</name>
</gene>
<protein>
    <submittedName>
        <fullName evidence="2">Uncharacterized protein</fullName>
    </submittedName>
</protein>